<evidence type="ECO:0000256" key="2">
    <source>
        <dbReference type="ARBA" id="ARBA00010621"/>
    </source>
</evidence>
<evidence type="ECO:0000256" key="8">
    <source>
        <dbReference type="ARBA" id="ARBA00022960"/>
    </source>
</evidence>
<keyword evidence="13 17" id="KW-0961">Cell wall biogenesis/degradation</keyword>
<comment type="subcellular location">
    <subcellularLocation>
        <location evidence="1 17">Cell membrane</location>
        <topology evidence="1 17">Multi-pass membrane protein</topology>
    </subcellularLocation>
</comment>
<feature type="transmembrane region" description="Helical" evidence="17">
    <location>
        <begin position="226"/>
        <end position="248"/>
    </location>
</feature>
<dbReference type="GO" id="GO:0050380">
    <property type="term" value="F:undecaprenyl-diphosphatase activity"/>
    <property type="evidence" value="ECO:0007669"/>
    <property type="project" value="UniProtKB-EC"/>
</dbReference>
<organism evidence="18 19">
    <name type="scientific">Brachybacterium huguangmaarense</name>
    <dbReference type="NCBI Taxonomy" id="1652028"/>
    <lineage>
        <taxon>Bacteria</taxon>
        <taxon>Bacillati</taxon>
        <taxon>Actinomycetota</taxon>
        <taxon>Actinomycetes</taxon>
        <taxon>Micrococcales</taxon>
        <taxon>Dermabacteraceae</taxon>
        <taxon>Brachybacterium</taxon>
    </lineage>
</organism>
<dbReference type="Pfam" id="PF02673">
    <property type="entry name" value="BacA"/>
    <property type="match status" value="1"/>
</dbReference>
<protein>
    <recommendedName>
        <fullName evidence="4 17">Undecaprenyl-diphosphatase</fullName>
        <ecNumber evidence="3 17">3.6.1.27</ecNumber>
    </recommendedName>
    <alternativeName>
        <fullName evidence="15 17">Bacitracin resistance protein</fullName>
    </alternativeName>
    <alternativeName>
        <fullName evidence="14 17">Undecaprenyl pyrophosphate phosphatase</fullName>
    </alternativeName>
</protein>
<dbReference type="HAMAP" id="MF_01006">
    <property type="entry name" value="Undec_diphosphatase"/>
    <property type="match status" value="1"/>
</dbReference>
<keyword evidence="12 17" id="KW-0046">Antibiotic resistance</keyword>
<keyword evidence="9 17" id="KW-0573">Peptidoglycan synthesis</keyword>
<evidence type="ECO:0000256" key="15">
    <source>
        <dbReference type="ARBA" id="ARBA00032932"/>
    </source>
</evidence>
<feature type="transmembrane region" description="Helical" evidence="17">
    <location>
        <begin position="260"/>
        <end position="279"/>
    </location>
</feature>
<evidence type="ECO:0000256" key="16">
    <source>
        <dbReference type="ARBA" id="ARBA00047594"/>
    </source>
</evidence>
<name>A0ABY6G4B0_9MICO</name>
<comment type="function">
    <text evidence="17">Catalyzes the dephosphorylation of undecaprenyl diphosphate (UPP). Confers resistance to bacitracin.</text>
</comment>
<evidence type="ECO:0000256" key="9">
    <source>
        <dbReference type="ARBA" id="ARBA00022984"/>
    </source>
</evidence>
<feature type="transmembrane region" description="Helical" evidence="17">
    <location>
        <begin position="118"/>
        <end position="136"/>
    </location>
</feature>
<evidence type="ECO:0000256" key="4">
    <source>
        <dbReference type="ARBA" id="ARBA00021581"/>
    </source>
</evidence>
<gene>
    <name evidence="17" type="primary">uppP</name>
    <name evidence="18" type="ORF">BRM3_03355</name>
</gene>
<dbReference type="Proteomes" id="UP001164305">
    <property type="component" value="Chromosome"/>
</dbReference>
<dbReference type="NCBIfam" id="NF001392">
    <property type="entry name" value="PRK00281.2-1"/>
    <property type="match status" value="1"/>
</dbReference>
<evidence type="ECO:0000256" key="12">
    <source>
        <dbReference type="ARBA" id="ARBA00023251"/>
    </source>
</evidence>
<feature type="transmembrane region" description="Helical" evidence="17">
    <location>
        <begin position="88"/>
        <end position="112"/>
    </location>
</feature>
<evidence type="ECO:0000256" key="11">
    <source>
        <dbReference type="ARBA" id="ARBA00023136"/>
    </source>
</evidence>
<evidence type="ECO:0000256" key="5">
    <source>
        <dbReference type="ARBA" id="ARBA00022475"/>
    </source>
</evidence>
<evidence type="ECO:0000256" key="10">
    <source>
        <dbReference type="ARBA" id="ARBA00022989"/>
    </source>
</evidence>
<feature type="transmembrane region" description="Helical" evidence="17">
    <location>
        <begin position="196"/>
        <end position="214"/>
    </location>
</feature>
<keyword evidence="6 17" id="KW-0812">Transmembrane</keyword>
<dbReference type="RefSeq" id="WP_263594688.1">
    <property type="nucleotide sequence ID" value="NZ_CP107020.1"/>
</dbReference>
<keyword evidence="10 17" id="KW-1133">Transmembrane helix</keyword>
<evidence type="ECO:0000256" key="7">
    <source>
        <dbReference type="ARBA" id="ARBA00022801"/>
    </source>
</evidence>
<evidence type="ECO:0000256" key="17">
    <source>
        <dbReference type="HAMAP-Rule" id="MF_01006"/>
    </source>
</evidence>
<dbReference type="PANTHER" id="PTHR30622">
    <property type="entry name" value="UNDECAPRENYL-DIPHOSPHATASE"/>
    <property type="match status" value="1"/>
</dbReference>
<dbReference type="PANTHER" id="PTHR30622:SF3">
    <property type="entry name" value="UNDECAPRENYL-DIPHOSPHATASE"/>
    <property type="match status" value="1"/>
</dbReference>
<sequence length="281" mass="29678">MNWLHAIILGIVEGVTEFLPVSSTGHLNIVEKLLGYDIDSRGMTAFTAVIQVGAIIAAIVYFLGDIVRIVRAWFRGLASSEGRRDPDYTLGWGIILGSIPVAVIGLAFRGWIEGPLRSMWVIAIALIVWSAAMWAADRIAAHQVDPKQMGDVSVRDALVIGGFQALAPLFPGVSRSGATISAGLMLGYDRVTATRLSFFMGIPALVAAGGLEAVTSASDISATVGWGPTVIATVVSFVVAYASIAWLLRFVSKNSFTSFIVYRVILGLVIIGLVTGGVVGA</sequence>
<proteinExistence type="inferred from homology"/>
<dbReference type="InterPro" id="IPR003824">
    <property type="entry name" value="UppP"/>
</dbReference>
<keyword evidence="11 17" id="KW-0472">Membrane</keyword>
<feature type="transmembrane region" description="Helical" evidence="17">
    <location>
        <begin position="43"/>
        <end position="67"/>
    </location>
</feature>
<evidence type="ECO:0000256" key="14">
    <source>
        <dbReference type="ARBA" id="ARBA00032707"/>
    </source>
</evidence>
<keyword evidence="8 17" id="KW-0133">Cell shape</keyword>
<keyword evidence="19" id="KW-1185">Reference proteome</keyword>
<comment type="miscellaneous">
    <text evidence="17">Bacitracin is thought to be involved in the inhibition of peptidoglycan synthesis by sequestering undecaprenyl diphosphate, thereby reducing the pool of lipid carrier available.</text>
</comment>
<keyword evidence="5 17" id="KW-1003">Cell membrane</keyword>
<evidence type="ECO:0000256" key="3">
    <source>
        <dbReference type="ARBA" id="ARBA00012374"/>
    </source>
</evidence>
<dbReference type="NCBIfam" id="TIGR00753">
    <property type="entry name" value="undec_PP_bacA"/>
    <property type="match status" value="1"/>
</dbReference>
<dbReference type="EMBL" id="CP107020">
    <property type="protein sequence ID" value="UYG17479.1"/>
    <property type="molecule type" value="Genomic_DNA"/>
</dbReference>
<evidence type="ECO:0000256" key="6">
    <source>
        <dbReference type="ARBA" id="ARBA00022692"/>
    </source>
</evidence>
<reference evidence="18" key="1">
    <citation type="submission" date="2022-10" db="EMBL/GenBank/DDBJ databases">
        <title>Whole-Genome Sequencing of Brachybacterium huguangmaarense BRM-3, Isolated from Betula schmidtii.</title>
        <authorList>
            <person name="Haam D."/>
        </authorList>
    </citation>
    <scope>NUCLEOTIDE SEQUENCE</scope>
    <source>
        <strain evidence="18">BRM-3</strain>
    </source>
</reference>
<accession>A0ABY6G4B0</accession>
<comment type="catalytic activity">
    <reaction evidence="16 17">
        <text>di-trans,octa-cis-undecaprenyl diphosphate + H2O = di-trans,octa-cis-undecaprenyl phosphate + phosphate + H(+)</text>
        <dbReference type="Rhea" id="RHEA:28094"/>
        <dbReference type="ChEBI" id="CHEBI:15377"/>
        <dbReference type="ChEBI" id="CHEBI:15378"/>
        <dbReference type="ChEBI" id="CHEBI:43474"/>
        <dbReference type="ChEBI" id="CHEBI:58405"/>
        <dbReference type="ChEBI" id="CHEBI:60392"/>
        <dbReference type="EC" id="3.6.1.27"/>
    </reaction>
</comment>
<evidence type="ECO:0000313" key="18">
    <source>
        <dbReference type="EMBL" id="UYG17479.1"/>
    </source>
</evidence>
<comment type="similarity">
    <text evidence="2 17">Belongs to the UppP family.</text>
</comment>
<keyword evidence="7 17" id="KW-0378">Hydrolase</keyword>
<evidence type="ECO:0000256" key="13">
    <source>
        <dbReference type="ARBA" id="ARBA00023316"/>
    </source>
</evidence>
<dbReference type="EC" id="3.6.1.27" evidence="3 17"/>
<evidence type="ECO:0000256" key="1">
    <source>
        <dbReference type="ARBA" id="ARBA00004651"/>
    </source>
</evidence>
<evidence type="ECO:0000313" key="19">
    <source>
        <dbReference type="Proteomes" id="UP001164305"/>
    </source>
</evidence>